<dbReference type="Proteomes" id="UP000509367">
    <property type="component" value="Chromosome"/>
</dbReference>
<dbReference type="KEGG" id="orm:HTY61_18980"/>
<reference evidence="1 2" key="1">
    <citation type="submission" date="2020-06" db="EMBL/GenBank/DDBJ databases">
        <title>Oricola thermophila sp. nov. isolated from a tidal sediments.</title>
        <authorList>
            <person name="Kwon K.K."/>
            <person name="Yang S.-H."/>
            <person name="Park M.-J."/>
        </authorList>
    </citation>
    <scope>NUCLEOTIDE SEQUENCE [LARGE SCALE GENOMIC DNA]</scope>
    <source>
        <strain evidence="1 2">MEBiC13590</strain>
    </source>
</reference>
<proteinExistence type="predicted"/>
<accession>A0A6N1VKR9</accession>
<gene>
    <name evidence="1" type="ORF">HTY61_18980</name>
</gene>
<protein>
    <submittedName>
        <fullName evidence="1">DUF3445 domain-containing protein</fullName>
    </submittedName>
</protein>
<dbReference type="Pfam" id="PF11927">
    <property type="entry name" value="HODM_asu-like"/>
    <property type="match status" value="1"/>
</dbReference>
<dbReference type="RefSeq" id="WP_175278276.1">
    <property type="nucleotide sequence ID" value="NZ_CP054836.1"/>
</dbReference>
<keyword evidence="2" id="KW-1185">Reference proteome</keyword>
<evidence type="ECO:0000313" key="1">
    <source>
        <dbReference type="EMBL" id="QKV20385.1"/>
    </source>
</evidence>
<name>A0A6N1VKR9_9HYPH</name>
<dbReference type="AlphaFoldDB" id="A0A6N1VKR9"/>
<evidence type="ECO:0000313" key="2">
    <source>
        <dbReference type="Proteomes" id="UP000509367"/>
    </source>
</evidence>
<dbReference type="EMBL" id="CP054836">
    <property type="protein sequence ID" value="QKV20385.1"/>
    <property type="molecule type" value="Genomic_DNA"/>
</dbReference>
<dbReference type="InterPro" id="IPR021848">
    <property type="entry name" value="HODM_asu-like"/>
</dbReference>
<organism evidence="1 2">
    <name type="scientific">Oricola thermophila</name>
    <dbReference type="NCBI Taxonomy" id="2742145"/>
    <lineage>
        <taxon>Bacteria</taxon>
        <taxon>Pseudomonadati</taxon>
        <taxon>Pseudomonadota</taxon>
        <taxon>Alphaproteobacteria</taxon>
        <taxon>Hyphomicrobiales</taxon>
        <taxon>Ahrensiaceae</taxon>
        <taxon>Oricola</taxon>
    </lineage>
</organism>
<sequence length="308" mass="34496">MVRPVHTPYDGSATPFTIGLKPFDLRDWIEIDGELERCLTEKDRLFDAVPDRVFMARADTIEAQREVRNELLRHLLQRFPGTYRRAADEVFVGDRGRRVQIRADDPAPLKTVSLMIAEDLVLMRKCDDGWRLVAASLCFPSSWSLAEKFDRPLDAIHDTVPGFGPGTRTAGMIGRIFDNLKVELPVERRNWSLQENGELHHPRSKDLRDAGAEADGGFLAGMAPTDVFVRVERQTLRKMPASGDILFTIRIHLDPISVIEGHPDGPALARGLAAQLDALEADQLAYKGLTGVRDRLSAWLRERAAIGE</sequence>